<evidence type="ECO:0000313" key="7">
    <source>
        <dbReference type="EMBL" id="KAK3584472.1"/>
    </source>
</evidence>
<protein>
    <recommendedName>
        <fullName evidence="2">chitin synthase</fullName>
        <ecNumber evidence="2">2.4.1.16</ecNumber>
    </recommendedName>
</protein>
<dbReference type="EC" id="2.4.1.16" evidence="2"/>
<dbReference type="SUPFAM" id="SSF53448">
    <property type="entry name" value="Nucleotide-diphospho-sugar transferases"/>
    <property type="match status" value="1"/>
</dbReference>
<keyword evidence="3" id="KW-0328">Glycosyltransferase</keyword>
<dbReference type="InterPro" id="IPR029044">
    <property type="entry name" value="Nucleotide-diphossugar_trans"/>
</dbReference>
<name>A0AAE0S398_9BIVA</name>
<dbReference type="GO" id="GO:0006031">
    <property type="term" value="P:chitin biosynthetic process"/>
    <property type="evidence" value="ECO:0007669"/>
    <property type="project" value="TreeGrafter"/>
</dbReference>
<evidence type="ECO:0000256" key="2">
    <source>
        <dbReference type="ARBA" id="ARBA00012543"/>
    </source>
</evidence>
<organism evidence="7 8">
    <name type="scientific">Potamilus streckersoni</name>
    <dbReference type="NCBI Taxonomy" id="2493646"/>
    <lineage>
        <taxon>Eukaryota</taxon>
        <taxon>Metazoa</taxon>
        <taxon>Spiralia</taxon>
        <taxon>Lophotrochozoa</taxon>
        <taxon>Mollusca</taxon>
        <taxon>Bivalvia</taxon>
        <taxon>Autobranchia</taxon>
        <taxon>Heteroconchia</taxon>
        <taxon>Palaeoheterodonta</taxon>
        <taxon>Unionida</taxon>
        <taxon>Unionoidea</taxon>
        <taxon>Unionidae</taxon>
        <taxon>Ambleminae</taxon>
        <taxon>Lampsilini</taxon>
        <taxon>Potamilus</taxon>
    </lineage>
</organism>
<comment type="subcellular location">
    <subcellularLocation>
        <location evidence="1">Membrane</location>
        <topology evidence="1">Multi-pass membrane protein</topology>
    </subcellularLocation>
</comment>
<reference evidence="7" key="1">
    <citation type="journal article" date="2021" name="Genome Biol. Evol.">
        <title>A High-Quality Reference Genome for a Parasitic Bivalve with Doubly Uniparental Inheritance (Bivalvia: Unionida).</title>
        <authorList>
            <person name="Smith C.H."/>
        </authorList>
    </citation>
    <scope>NUCLEOTIDE SEQUENCE</scope>
    <source>
        <strain evidence="7">CHS0354</strain>
    </source>
</reference>
<keyword evidence="4" id="KW-0812">Transmembrane</keyword>
<dbReference type="GO" id="GO:0016020">
    <property type="term" value="C:membrane"/>
    <property type="evidence" value="ECO:0007669"/>
    <property type="project" value="UniProtKB-SubCell"/>
</dbReference>
<sequence>MEDNVMRKYTIQPTEAMHHFIFDQGEDRWLCIVLLQQGYRIDYAATADAYTYAPESFEQYFNQRRR</sequence>
<evidence type="ECO:0000313" key="8">
    <source>
        <dbReference type="Proteomes" id="UP001195483"/>
    </source>
</evidence>
<dbReference type="GO" id="GO:0004100">
    <property type="term" value="F:chitin synthase activity"/>
    <property type="evidence" value="ECO:0007669"/>
    <property type="project" value="UniProtKB-EC"/>
</dbReference>
<gene>
    <name evidence="7" type="ORF">CHS0354_005275</name>
</gene>
<dbReference type="InterPro" id="IPR004835">
    <property type="entry name" value="Chitin_synth"/>
</dbReference>
<reference evidence="7" key="3">
    <citation type="submission" date="2023-05" db="EMBL/GenBank/DDBJ databases">
        <authorList>
            <person name="Smith C.H."/>
        </authorList>
    </citation>
    <scope>NUCLEOTIDE SEQUENCE</scope>
    <source>
        <strain evidence="7">CHS0354</strain>
        <tissue evidence="7">Mantle</tissue>
    </source>
</reference>
<accession>A0AAE0S398</accession>
<dbReference type="EMBL" id="JAEAOA010000376">
    <property type="protein sequence ID" value="KAK3584472.1"/>
    <property type="molecule type" value="Genomic_DNA"/>
</dbReference>
<proteinExistence type="predicted"/>
<evidence type="ECO:0000256" key="6">
    <source>
        <dbReference type="ARBA" id="ARBA00023136"/>
    </source>
</evidence>
<evidence type="ECO:0000256" key="3">
    <source>
        <dbReference type="ARBA" id="ARBA00022676"/>
    </source>
</evidence>
<evidence type="ECO:0000256" key="4">
    <source>
        <dbReference type="ARBA" id="ARBA00022692"/>
    </source>
</evidence>
<keyword evidence="6" id="KW-0472">Membrane</keyword>
<comment type="caution">
    <text evidence="7">The sequence shown here is derived from an EMBL/GenBank/DDBJ whole genome shotgun (WGS) entry which is preliminary data.</text>
</comment>
<dbReference type="PANTHER" id="PTHR22914">
    <property type="entry name" value="CHITIN SYNTHASE"/>
    <property type="match status" value="1"/>
</dbReference>
<dbReference type="GO" id="GO:0071944">
    <property type="term" value="C:cell periphery"/>
    <property type="evidence" value="ECO:0007669"/>
    <property type="project" value="TreeGrafter"/>
</dbReference>
<keyword evidence="5" id="KW-1133">Transmembrane helix</keyword>
<keyword evidence="3" id="KW-0808">Transferase</keyword>
<dbReference type="Proteomes" id="UP001195483">
    <property type="component" value="Unassembled WGS sequence"/>
</dbReference>
<dbReference type="PANTHER" id="PTHR22914:SF42">
    <property type="entry name" value="CHITIN SYNTHASE"/>
    <property type="match status" value="1"/>
</dbReference>
<evidence type="ECO:0000256" key="1">
    <source>
        <dbReference type="ARBA" id="ARBA00004141"/>
    </source>
</evidence>
<evidence type="ECO:0000256" key="5">
    <source>
        <dbReference type="ARBA" id="ARBA00022989"/>
    </source>
</evidence>
<dbReference type="AlphaFoldDB" id="A0AAE0S398"/>
<keyword evidence="8" id="KW-1185">Reference proteome</keyword>
<reference evidence="7" key="2">
    <citation type="journal article" date="2021" name="Genome Biol. Evol.">
        <title>Developing a high-quality reference genome for a parasitic bivalve with doubly uniparental inheritance (Bivalvia: Unionida).</title>
        <authorList>
            <person name="Smith C.H."/>
        </authorList>
    </citation>
    <scope>NUCLEOTIDE SEQUENCE</scope>
    <source>
        <strain evidence="7">CHS0354</strain>
        <tissue evidence="7">Mantle</tissue>
    </source>
</reference>